<dbReference type="Gene3D" id="3.30.450.20">
    <property type="entry name" value="PAS domain"/>
    <property type="match status" value="1"/>
</dbReference>
<evidence type="ECO:0000313" key="2">
    <source>
        <dbReference type="Proteomes" id="UP000245657"/>
    </source>
</evidence>
<evidence type="ECO:0008006" key="3">
    <source>
        <dbReference type="Google" id="ProtNLM"/>
    </source>
</evidence>
<dbReference type="EMBL" id="QGMY01000008">
    <property type="protein sequence ID" value="PWR71444.1"/>
    <property type="molecule type" value="Genomic_DNA"/>
</dbReference>
<dbReference type="Proteomes" id="UP000245657">
    <property type="component" value="Unassembled WGS sequence"/>
</dbReference>
<reference evidence="1 2" key="1">
    <citation type="submission" date="2018-05" db="EMBL/GenBank/DDBJ databases">
        <title>Draft genome of Methanospirillum lacunae Ki8-1.</title>
        <authorList>
            <person name="Dueholm M.S."/>
            <person name="Nielsen P.H."/>
            <person name="Bakmann L.F."/>
            <person name="Otzen D.E."/>
        </authorList>
    </citation>
    <scope>NUCLEOTIDE SEQUENCE [LARGE SCALE GENOMIC DNA]</scope>
    <source>
        <strain evidence="1 2">Ki8-1</strain>
    </source>
</reference>
<proteinExistence type="predicted"/>
<accession>A0A2V2MTC0</accession>
<protein>
    <recommendedName>
        <fullName evidence="3">Single Cache domain-containing protein</fullName>
    </recommendedName>
</protein>
<comment type="caution">
    <text evidence="1">The sequence shown here is derived from an EMBL/GenBank/DDBJ whole genome shotgun (WGS) entry which is preliminary data.</text>
</comment>
<gene>
    <name evidence="1" type="ORF">DK846_11305</name>
</gene>
<keyword evidence="2" id="KW-1185">Reference proteome</keyword>
<dbReference type="RefSeq" id="WP_109969062.1">
    <property type="nucleotide sequence ID" value="NZ_CP176093.1"/>
</dbReference>
<sequence>MDTRFLVFSFLLILLFIPGSILAEDSAATSSNISSAVTTGAQEALMNLALDAKAYALENGKTTALSAFSDKATFVRNGMYISAYNQSGVLLSDPYRADKIGTSFITEEHDTGIVRQLKDLAQSGGGILTPEMTDTKGLTYYATDIDGGWWIVATSGNS</sequence>
<evidence type="ECO:0000313" key="1">
    <source>
        <dbReference type="EMBL" id="PWR71444.1"/>
    </source>
</evidence>
<organism evidence="1 2">
    <name type="scientific">Methanospirillum lacunae</name>
    <dbReference type="NCBI Taxonomy" id="668570"/>
    <lineage>
        <taxon>Archaea</taxon>
        <taxon>Methanobacteriati</taxon>
        <taxon>Methanobacteriota</taxon>
        <taxon>Stenosarchaea group</taxon>
        <taxon>Methanomicrobia</taxon>
        <taxon>Methanomicrobiales</taxon>
        <taxon>Methanospirillaceae</taxon>
        <taxon>Methanospirillum</taxon>
    </lineage>
</organism>
<dbReference type="GeneID" id="97550417"/>
<dbReference type="AlphaFoldDB" id="A0A2V2MTC0"/>
<name>A0A2V2MTC0_9EURY</name>